<proteinExistence type="predicted"/>
<dbReference type="RefSeq" id="WP_213359132.1">
    <property type="nucleotide sequence ID" value="NZ_BSFM01000017.1"/>
</dbReference>
<dbReference type="SUPFAM" id="SSF75304">
    <property type="entry name" value="Amidase signature (AS) enzymes"/>
    <property type="match status" value="1"/>
</dbReference>
<evidence type="ECO:0000259" key="1">
    <source>
        <dbReference type="Pfam" id="PF01425"/>
    </source>
</evidence>
<dbReference type="PANTHER" id="PTHR11895">
    <property type="entry name" value="TRANSAMIDASE"/>
    <property type="match status" value="1"/>
</dbReference>
<name>A0A9W6K032_9HYPH</name>
<dbReference type="Pfam" id="PF01425">
    <property type="entry name" value="Amidase"/>
    <property type="match status" value="1"/>
</dbReference>
<protein>
    <recommendedName>
        <fullName evidence="1">Amidase domain-containing protein</fullName>
    </recommendedName>
</protein>
<sequence>MPESLDDLAADLAAGRTDPVQLVERALERARESDAVFITLMEEEALAEAHAARRRWAEGRSLSRHDGIPIAWKDLFDIAGTRTSAGSRTRDDAAPATVDAPVVAATRRLGFIPIGKTNLSEFAFSGLGANPHFGTPTADLPGSEPRMPGGSSCGSAVAVQRGIVPAAIGTDTAGSVRVPATFTGCVGYKASQARYDMAGVFPLARSLDSLGPLAGSIADCATMDAAMRGLPWRPLPLPLTPAPFVVDESILDDPAVTAPVRSHFEEVLARLSRHAPIRRQRIEAWYRAREAIATLGWLGAFEARQLHLDTLNGPKRTLVDARVLSRLDGAARISGEAAAELVSIRAQEMHRLRTELGGATLILPTVKHLPPLLAPLEADSARFAEVNVATLALTMIASFLDMPSVALPTGFTAEGLPLSTQLCTVSGQDDQALAQANWLEQLLRT</sequence>
<gene>
    <name evidence="2" type="ORF">GCM10017653_35990</name>
</gene>
<dbReference type="AlphaFoldDB" id="A0A9W6K032"/>
<organism evidence="2 3">
    <name type="scientific">Ancylobacter defluvii</name>
    <dbReference type="NCBI Taxonomy" id="1282440"/>
    <lineage>
        <taxon>Bacteria</taxon>
        <taxon>Pseudomonadati</taxon>
        <taxon>Pseudomonadota</taxon>
        <taxon>Alphaproteobacteria</taxon>
        <taxon>Hyphomicrobiales</taxon>
        <taxon>Xanthobacteraceae</taxon>
        <taxon>Ancylobacter</taxon>
    </lineage>
</organism>
<dbReference type="EMBL" id="BSFM01000017">
    <property type="protein sequence ID" value="GLK85529.1"/>
    <property type="molecule type" value="Genomic_DNA"/>
</dbReference>
<feature type="domain" description="Amidase" evidence="1">
    <location>
        <begin position="22"/>
        <end position="432"/>
    </location>
</feature>
<dbReference type="InterPro" id="IPR036928">
    <property type="entry name" value="AS_sf"/>
</dbReference>
<evidence type="ECO:0000313" key="2">
    <source>
        <dbReference type="EMBL" id="GLK85529.1"/>
    </source>
</evidence>
<keyword evidence="3" id="KW-1185">Reference proteome</keyword>
<dbReference type="GO" id="GO:0003824">
    <property type="term" value="F:catalytic activity"/>
    <property type="evidence" value="ECO:0007669"/>
    <property type="project" value="InterPro"/>
</dbReference>
<dbReference type="InterPro" id="IPR000120">
    <property type="entry name" value="Amidase"/>
</dbReference>
<dbReference type="PANTHER" id="PTHR11895:SF176">
    <property type="entry name" value="AMIDASE AMID-RELATED"/>
    <property type="match status" value="1"/>
</dbReference>
<accession>A0A9W6K032</accession>
<comment type="caution">
    <text evidence="2">The sequence shown here is derived from an EMBL/GenBank/DDBJ whole genome shotgun (WGS) entry which is preliminary data.</text>
</comment>
<reference evidence="2" key="2">
    <citation type="submission" date="2023-01" db="EMBL/GenBank/DDBJ databases">
        <authorList>
            <person name="Sun Q."/>
            <person name="Evtushenko L."/>
        </authorList>
    </citation>
    <scope>NUCLEOTIDE SEQUENCE</scope>
    <source>
        <strain evidence="2">VKM B-2789</strain>
    </source>
</reference>
<dbReference type="Proteomes" id="UP001143330">
    <property type="component" value="Unassembled WGS sequence"/>
</dbReference>
<evidence type="ECO:0000313" key="3">
    <source>
        <dbReference type="Proteomes" id="UP001143330"/>
    </source>
</evidence>
<dbReference type="InterPro" id="IPR023631">
    <property type="entry name" value="Amidase_dom"/>
</dbReference>
<dbReference type="Gene3D" id="3.90.1300.10">
    <property type="entry name" value="Amidase signature (AS) domain"/>
    <property type="match status" value="1"/>
</dbReference>
<reference evidence="2" key="1">
    <citation type="journal article" date="2014" name="Int. J. Syst. Evol. Microbiol.">
        <title>Complete genome sequence of Corynebacterium casei LMG S-19264T (=DSM 44701T), isolated from a smear-ripened cheese.</title>
        <authorList>
            <consortium name="US DOE Joint Genome Institute (JGI-PGF)"/>
            <person name="Walter F."/>
            <person name="Albersmeier A."/>
            <person name="Kalinowski J."/>
            <person name="Ruckert C."/>
        </authorList>
    </citation>
    <scope>NUCLEOTIDE SEQUENCE</scope>
    <source>
        <strain evidence="2">VKM B-2789</strain>
    </source>
</reference>